<dbReference type="InterPro" id="IPR000210">
    <property type="entry name" value="BTB/POZ_dom"/>
</dbReference>
<dbReference type="SUPFAM" id="SSF54695">
    <property type="entry name" value="POZ domain"/>
    <property type="match status" value="1"/>
</dbReference>
<reference evidence="2 3" key="1">
    <citation type="journal article" date="2024" name="bioRxiv">
        <title>A reference genome for Trichogramma kaykai: A tiny desert-dwelling parasitoid wasp with competing sex-ratio distorters.</title>
        <authorList>
            <person name="Culotta J."/>
            <person name="Lindsey A.R."/>
        </authorList>
    </citation>
    <scope>NUCLEOTIDE SEQUENCE [LARGE SCALE GENOMIC DNA]</scope>
    <source>
        <strain evidence="2 3">KSX58</strain>
    </source>
</reference>
<evidence type="ECO:0000259" key="1">
    <source>
        <dbReference type="PROSITE" id="PS50097"/>
    </source>
</evidence>
<accession>A0ABD2XIL3</accession>
<name>A0ABD2XIL3_9HYME</name>
<gene>
    <name evidence="2" type="ORF">TKK_002616</name>
</gene>
<dbReference type="AlphaFoldDB" id="A0ABD2XIL3"/>
<sequence>MLANRSPVFSAMFQIAMKEKRGNIVEIEDLSAVAVEGMLSFIYTNKVLIDIDTVADLLKASDKYEIIDLKNFCGQFLAGALDIQNCVRIISNAELFNKQELKVSAINFIVSKNEEIYQMEDTHESAESQTDLYMGITKSCFKFLHMMRDYSGLGLVNSK</sequence>
<dbReference type="PANTHER" id="PTHR24413">
    <property type="entry name" value="SPECKLE-TYPE POZ PROTEIN"/>
    <property type="match status" value="1"/>
</dbReference>
<dbReference type="PROSITE" id="PS50097">
    <property type="entry name" value="BTB"/>
    <property type="match status" value="1"/>
</dbReference>
<dbReference type="Pfam" id="PF00651">
    <property type="entry name" value="BTB"/>
    <property type="match status" value="1"/>
</dbReference>
<comment type="caution">
    <text evidence="2">The sequence shown here is derived from an EMBL/GenBank/DDBJ whole genome shotgun (WGS) entry which is preliminary data.</text>
</comment>
<dbReference type="Proteomes" id="UP001627154">
    <property type="component" value="Unassembled WGS sequence"/>
</dbReference>
<feature type="domain" description="BTB" evidence="1">
    <location>
        <begin position="1"/>
        <end position="51"/>
    </location>
</feature>
<dbReference type="SMART" id="SM00225">
    <property type="entry name" value="BTB"/>
    <property type="match status" value="1"/>
</dbReference>
<dbReference type="InterPro" id="IPR011333">
    <property type="entry name" value="SKP1/BTB/POZ_sf"/>
</dbReference>
<dbReference type="CDD" id="cd18186">
    <property type="entry name" value="BTB_POZ_ZBTB_KLHL-like"/>
    <property type="match status" value="1"/>
</dbReference>
<organism evidence="2 3">
    <name type="scientific">Trichogramma kaykai</name>
    <dbReference type="NCBI Taxonomy" id="54128"/>
    <lineage>
        <taxon>Eukaryota</taxon>
        <taxon>Metazoa</taxon>
        <taxon>Ecdysozoa</taxon>
        <taxon>Arthropoda</taxon>
        <taxon>Hexapoda</taxon>
        <taxon>Insecta</taxon>
        <taxon>Pterygota</taxon>
        <taxon>Neoptera</taxon>
        <taxon>Endopterygota</taxon>
        <taxon>Hymenoptera</taxon>
        <taxon>Apocrita</taxon>
        <taxon>Proctotrupomorpha</taxon>
        <taxon>Chalcidoidea</taxon>
        <taxon>Trichogrammatidae</taxon>
        <taxon>Trichogramma</taxon>
    </lineage>
</organism>
<evidence type="ECO:0000313" key="2">
    <source>
        <dbReference type="EMBL" id="KAL3404975.1"/>
    </source>
</evidence>
<dbReference type="EMBL" id="JBJJXI010000022">
    <property type="protein sequence ID" value="KAL3404975.1"/>
    <property type="molecule type" value="Genomic_DNA"/>
</dbReference>
<evidence type="ECO:0000313" key="3">
    <source>
        <dbReference type="Proteomes" id="UP001627154"/>
    </source>
</evidence>
<dbReference type="Gene3D" id="3.30.710.10">
    <property type="entry name" value="Potassium Channel Kv1.1, Chain A"/>
    <property type="match status" value="1"/>
</dbReference>
<protein>
    <recommendedName>
        <fullName evidence="1">BTB domain-containing protein</fullName>
    </recommendedName>
</protein>
<proteinExistence type="predicted"/>
<dbReference type="Gene3D" id="1.25.40.420">
    <property type="match status" value="1"/>
</dbReference>
<keyword evidence="3" id="KW-1185">Reference proteome</keyword>